<dbReference type="InterPro" id="IPR015919">
    <property type="entry name" value="Cadherin-like_sf"/>
</dbReference>
<organism evidence="5 6">
    <name type="scientific">Lentzea alba</name>
    <dbReference type="NCBI Taxonomy" id="2714351"/>
    <lineage>
        <taxon>Bacteria</taxon>
        <taxon>Bacillati</taxon>
        <taxon>Actinomycetota</taxon>
        <taxon>Actinomycetes</taxon>
        <taxon>Pseudonocardiales</taxon>
        <taxon>Pseudonocardiaceae</taxon>
        <taxon>Lentzea</taxon>
    </lineage>
</organism>
<evidence type="ECO:0000256" key="1">
    <source>
        <dbReference type="ARBA" id="ARBA00022729"/>
    </source>
</evidence>
<dbReference type="GO" id="GO:0007166">
    <property type="term" value="P:cell surface receptor signaling pathway"/>
    <property type="evidence" value="ECO:0007669"/>
    <property type="project" value="TreeGrafter"/>
</dbReference>
<dbReference type="GO" id="GO:0006508">
    <property type="term" value="P:proteolysis"/>
    <property type="evidence" value="ECO:0007669"/>
    <property type="project" value="TreeGrafter"/>
</dbReference>
<dbReference type="InterPro" id="IPR043543">
    <property type="entry name" value="PAPPA/PAPPA2"/>
</dbReference>
<dbReference type="SMART" id="SM00560">
    <property type="entry name" value="LamGL"/>
    <property type="match status" value="2"/>
</dbReference>
<feature type="compositionally biased region" description="Polar residues" evidence="3">
    <location>
        <begin position="1098"/>
        <end position="1113"/>
    </location>
</feature>
<evidence type="ECO:0000313" key="6">
    <source>
        <dbReference type="Proteomes" id="UP000481360"/>
    </source>
</evidence>
<dbReference type="SUPFAM" id="SSF49313">
    <property type="entry name" value="Cadherin-like"/>
    <property type="match status" value="4"/>
</dbReference>
<dbReference type="InterPro" id="IPR013783">
    <property type="entry name" value="Ig-like_fold"/>
</dbReference>
<dbReference type="Gene3D" id="2.60.40.10">
    <property type="entry name" value="Immunoglobulins"/>
    <property type="match status" value="4"/>
</dbReference>
<dbReference type="PANTHER" id="PTHR46130:SF3">
    <property type="entry name" value="CHROMOSOME UNDETERMINED SCAFFOLD_33, WHOLE GENOME SHOTGUN SEQUENCE"/>
    <property type="match status" value="1"/>
</dbReference>
<dbReference type="RefSeq" id="WP_166043799.1">
    <property type="nucleotide sequence ID" value="NZ_JAAMPJ010000001.1"/>
</dbReference>
<reference evidence="5 6" key="1">
    <citation type="submission" date="2020-03" db="EMBL/GenBank/DDBJ databases">
        <title>Isolation and identification of active actinomycetes.</title>
        <authorList>
            <person name="Sun X."/>
        </authorList>
    </citation>
    <scope>NUCLEOTIDE SEQUENCE [LARGE SCALE GENOMIC DNA]</scope>
    <source>
        <strain evidence="5 6">NEAU-D13</strain>
    </source>
</reference>
<dbReference type="Proteomes" id="UP000481360">
    <property type="component" value="Unassembled WGS sequence"/>
</dbReference>
<feature type="domain" description="LamG-like jellyroll fold" evidence="4">
    <location>
        <begin position="716"/>
        <end position="857"/>
    </location>
</feature>
<dbReference type="Pfam" id="PF05345">
    <property type="entry name" value="He_PIG"/>
    <property type="match status" value="2"/>
</dbReference>
<accession>A0A7C9VSC6</accession>
<dbReference type="PANTHER" id="PTHR46130">
    <property type="entry name" value="LAMGL DOMAIN-CONTAINING PROTEIN"/>
    <property type="match status" value="1"/>
</dbReference>
<sequence length="1551" mass="161113">MTLLPLIFPGAATASTPLTITSANHAEFAVGRPETFTLTATRSLAPVLTAAGALPDGVEFVDNHDGTATLSGTPRVKGAYPLTVSARDTAGRTAEQRLLLSVGEGWYNPSWQRRKPITIDHDLVGATLTNFPVKIMRSTDSDLAGKAQSSGNDILFTNSDGTTKLNHQIQLYTPATGALIAWVQVPTLSSTTDTTLYMYYGNGSASSQQNASAVWDSTNAAVWHLSESVSTSAGNFKDSTSNANHATYQGSPGLTTDPGGGLVFNGTSNYLSTANQQNNPQIFTVEAWVKTSSASGKQIISYENAQTGTAATRYDRGLNIGTDGRAYFGVWDGSAVHAVPAGTNLANGGWHHLVATYSNVSQVLVMYVNGSLAASTVSPSAEIMNAWWRIGSYHPPGNTVGVAGYFPGSIDEVRIANVVRSTGWITTNFNNQNDPFTFAPVGTEQTLTAPAITSANSTSFAQGSAGTFTVTATGTPTPTLSHTGTLPTGVTFVDNGNGTATLAGTPTVAGSYPLTITASNAASPNATQSFTLTVASAWYNAGWLYRKAITIDHTKVPANTTNFTVLVSRTDSGLAAHAHNTGRDILFTDSDRVTKLSHEIESYTSASGILVAWVQVPSLSSTVDKTIYMYYGNAAASDQQNVSGTWRSEYKGVWHLSQSPTATAPQFKDSTSNANHGTAQGSIASGAQVAGKVNGSISLDGTSDYVSTAVLQANPQVFTVEGWVNTNTPTGEAFINFEDIQTGSAATNNYDRTLYVGSDGRPRFVLWDGTTARTATGSSSIANGAWHHLAGTYNGSIMSLYVDGVLVSTAASASAQVFNGYWRFGSYHEVPYTAGADGYFQGVIDEIRVSNTAWPATTITTRYNNENSPSTFFSLAAEEQYSAAPTITSASSTTFSSTLPGSFTVTTTGSPTPTLSVTGTLPSGVTFVNNGNGTATLAGTPASTATGAYPLTITADSSVNPDATQSFTLTVVSGWYNSNWRYRKAITIDRTKVGSTLTNFPFLVSRTDSDLAARAQSSGNDILFTSSDGVTKLNHQIETYTSGTGVLVSWVKVPSLSTTADTVIYMYYGNASASDQQTASAVWDSGFSGVWHLSEGPTTTAPQFKDSTSNTNHGTAQGTMAAGAQVSGKIDGSLTLDGTDDYVSTTNQLTNPQNFMEGVWFKTNLASGRKVLGFEQVQVGTGAGSYDRHIYVGTDGKVYFGVNDGAGNNIAISSSGTVTDGAWHYAVGYRDDVTDTIGLYLDGSLQVTAASPQAQPFNGYVRMGAYRSLGPNWPSAGGNGYFPGSIDEVRFGATVRSAGWITTEYNSQSSPSTFSTTASQVTYTAAPAITSANSTTFTAGSAGTFTITTTGVPTPALSKTGALPTGVTFVDNGNGTATLSGTPAVAGSYPLTITASSSTSPNATQSFTLTVNGGSLSITLPSTANLGSGALGSTVSGALGSVQVIDNRGSTSASWTASVSSTTFTGAGKTIPLANLRYWSGPSTSTTGTGTFTPGQNTSGAAQDLTASRTCFTLAGGNGINQATWSPTLVVTVPITLVPATYSGTVTHSVV</sequence>
<name>A0A7C9VSC6_9PSEU</name>
<gene>
    <name evidence="5" type="ORF">G7043_03620</name>
</gene>
<evidence type="ECO:0000256" key="3">
    <source>
        <dbReference type="SAM" id="MobiDB-lite"/>
    </source>
</evidence>
<dbReference type="GO" id="GO:0005615">
    <property type="term" value="C:extracellular space"/>
    <property type="evidence" value="ECO:0007669"/>
    <property type="project" value="TreeGrafter"/>
</dbReference>
<feature type="region of interest" description="Disordered" evidence="3">
    <location>
        <begin position="1098"/>
        <end position="1122"/>
    </location>
</feature>
<feature type="region of interest" description="Disordered" evidence="3">
    <location>
        <begin position="661"/>
        <end position="680"/>
    </location>
</feature>
<dbReference type="SUPFAM" id="SSF49899">
    <property type="entry name" value="Concanavalin A-like lectins/glucanases"/>
    <property type="match status" value="3"/>
</dbReference>
<dbReference type="Pfam" id="PF13385">
    <property type="entry name" value="Laminin_G_3"/>
    <property type="match status" value="3"/>
</dbReference>
<evidence type="ECO:0000259" key="4">
    <source>
        <dbReference type="SMART" id="SM00560"/>
    </source>
</evidence>
<dbReference type="Gene3D" id="2.60.120.200">
    <property type="match status" value="3"/>
</dbReference>
<dbReference type="InterPro" id="IPR018765">
    <property type="entry name" value="DUF2341"/>
</dbReference>
<dbReference type="GO" id="GO:0004222">
    <property type="term" value="F:metalloendopeptidase activity"/>
    <property type="evidence" value="ECO:0007669"/>
    <property type="project" value="TreeGrafter"/>
</dbReference>
<dbReference type="InterPro" id="IPR006558">
    <property type="entry name" value="LamG-like"/>
</dbReference>
<dbReference type="GO" id="GO:0016020">
    <property type="term" value="C:membrane"/>
    <property type="evidence" value="ECO:0007669"/>
    <property type="project" value="InterPro"/>
</dbReference>
<evidence type="ECO:0000313" key="5">
    <source>
        <dbReference type="EMBL" id="NGY58018.1"/>
    </source>
</evidence>
<keyword evidence="1" id="KW-0732">Signal</keyword>
<comment type="caution">
    <text evidence="5">The sequence shown here is derived from an EMBL/GenBank/DDBJ whole genome shotgun (WGS) entry which is preliminary data.</text>
</comment>
<evidence type="ECO:0000256" key="2">
    <source>
        <dbReference type="ARBA" id="ARBA00023157"/>
    </source>
</evidence>
<proteinExistence type="predicted"/>
<dbReference type="EMBL" id="JAAMPJ010000001">
    <property type="protein sequence ID" value="NGY58018.1"/>
    <property type="molecule type" value="Genomic_DNA"/>
</dbReference>
<feature type="domain" description="LamG-like jellyroll fold" evidence="4">
    <location>
        <begin position="281"/>
        <end position="423"/>
    </location>
</feature>
<dbReference type="GO" id="GO:0005975">
    <property type="term" value="P:carbohydrate metabolic process"/>
    <property type="evidence" value="ECO:0007669"/>
    <property type="project" value="UniProtKB-ARBA"/>
</dbReference>
<keyword evidence="6" id="KW-1185">Reference proteome</keyword>
<dbReference type="Pfam" id="PF10102">
    <property type="entry name" value="DUF2341"/>
    <property type="match status" value="3"/>
</dbReference>
<dbReference type="InterPro" id="IPR013320">
    <property type="entry name" value="ConA-like_dom_sf"/>
</dbReference>
<keyword evidence="2" id="KW-1015">Disulfide bond</keyword>
<protein>
    <submittedName>
        <fullName evidence="5">DUF2341 domain-containing protein</fullName>
    </submittedName>
</protein>
<dbReference type="GO" id="GO:0005509">
    <property type="term" value="F:calcium ion binding"/>
    <property type="evidence" value="ECO:0007669"/>
    <property type="project" value="InterPro"/>
</dbReference>